<evidence type="ECO:0000256" key="2">
    <source>
        <dbReference type="ARBA" id="ARBA00022490"/>
    </source>
</evidence>
<reference evidence="6" key="2">
    <citation type="submission" date="2025-09" db="UniProtKB">
        <authorList>
            <consortium name="Ensembl"/>
        </authorList>
    </citation>
    <scope>IDENTIFICATION</scope>
</reference>
<keyword evidence="4" id="KW-0505">Motor protein</keyword>
<evidence type="ECO:0000256" key="1">
    <source>
        <dbReference type="ARBA" id="ARBA00004496"/>
    </source>
</evidence>
<keyword evidence="2" id="KW-0963">Cytoplasm</keyword>
<evidence type="ECO:0000313" key="7">
    <source>
        <dbReference type="Proteomes" id="UP000694388"/>
    </source>
</evidence>
<dbReference type="Ensembl" id="ENSEBUT00000009783.1">
    <property type="protein sequence ID" value="ENSEBUP00000009261.1"/>
    <property type="gene ID" value="ENSEBUG00000005970.1"/>
</dbReference>
<evidence type="ECO:0000313" key="6">
    <source>
        <dbReference type="Ensembl" id="ENSEBUP00000009261.1"/>
    </source>
</evidence>
<evidence type="ECO:0000256" key="3">
    <source>
        <dbReference type="ARBA" id="ARBA00023123"/>
    </source>
</evidence>
<dbReference type="PANTHER" id="PTHR46349">
    <property type="entry name" value="CINGULIN-LIKE PROTEIN 1-RELATED"/>
    <property type="match status" value="1"/>
</dbReference>
<dbReference type="PANTHER" id="PTHR46349:SF6">
    <property type="entry name" value="MYOSIN-6-LIKE"/>
    <property type="match status" value="1"/>
</dbReference>
<reference evidence="6" key="1">
    <citation type="submission" date="2025-08" db="UniProtKB">
        <authorList>
            <consortium name="Ensembl"/>
        </authorList>
    </citation>
    <scope>IDENTIFICATION</scope>
</reference>
<sequence>ALSDPRWPTGDYGLQIRFIDDFKGPARTRRPPPAVDTSHPGYGVQISIQGIQGQPFVVLNSQDSGTPLIPPSNSLMAPGEEGDGPGLSYNGGLKVGSGSLSHCQTSSNGLQGPRSRRDGDVQSRGTTSLMNYQKQPWILQPYDPDKSVFSPFIETDVHGIGFTPEERFRSKSLERSSAQRAAQQEQQSVFQSSQQTSTRFLASAAPSLALTQADRDDQSTLVRRPLYGRDNSISSSSSGSLSSPTVSSSTSRLHSLSLKKDQGVLEKRSGILTTPDLLRDQVDAATPATEDTARQILYSVLREGNNDSEEITRRKVNLVFEKIQTLSSKRNKSVAVQTEQVTGLTCISNFFCFLNASADCRWRHYVF</sequence>
<feature type="compositionally biased region" description="Low complexity" evidence="5">
    <location>
        <begin position="232"/>
        <end position="254"/>
    </location>
</feature>
<dbReference type="GO" id="GO:0005923">
    <property type="term" value="C:bicellular tight junction"/>
    <property type="evidence" value="ECO:0007669"/>
    <property type="project" value="TreeGrafter"/>
</dbReference>
<dbReference type="Proteomes" id="UP000694388">
    <property type="component" value="Unplaced"/>
</dbReference>
<feature type="compositionally biased region" description="Polar residues" evidence="5">
    <location>
        <begin position="63"/>
        <end position="75"/>
    </location>
</feature>
<feature type="region of interest" description="Disordered" evidence="5">
    <location>
        <begin position="63"/>
        <end position="128"/>
    </location>
</feature>
<dbReference type="GeneTree" id="ENSGT00940000171210"/>
<evidence type="ECO:0000256" key="4">
    <source>
        <dbReference type="ARBA" id="ARBA00023175"/>
    </source>
</evidence>
<evidence type="ECO:0000256" key="5">
    <source>
        <dbReference type="SAM" id="MobiDB-lite"/>
    </source>
</evidence>
<feature type="region of interest" description="Disordered" evidence="5">
    <location>
        <begin position="169"/>
        <end position="194"/>
    </location>
</feature>
<proteinExistence type="predicted"/>
<organism evidence="6 7">
    <name type="scientific">Eptatretus burgeri</name>
    <name type="common">Inshore hagfish</name>
    <dbReference type="NCBI Taxonomy" id="7764"/>
    <lineage>
        <taxon>Eukaryota</taxon>
        <taxon>Metazoa</taxon>
        <taxon>Chordata</taxon>
        <taxon>Craniata</taxon>
        <taxon>Vertebrata</taxon>
        <taxon>Cyclostomata</taxon>
        <taxon>Myxini</taxon>
        <taxon>Myxiniformes</taxon>
        <taxon>Myxinidae</taxon>
        <taxon>Eptatretinae</taxon>
        <taxon>Eptatretus</taxon>
    </lineage>
</organism>
<keyword evidence="3" id="KW-0518">Myosin</keyword>
<feature type="region of interest" description="Disordered" evidence="5">
    <location>
        <begin position="211"/>
        <end position="254"/>
    </location>
</feature>
<protein>
    <submittedName>
        <fullName evidence="6">Uncharacterized protein</fullName>
    </submittedName>
</protein>
<feature type="compositionally biased region" description="Low complexity" evidence="5">
    <location>
        <begin position="175"/>
        <end position="194"/>
    </location>
</feature>
<dbReference type="AlphaFoldDB" id="A0A8C4Q3B1"/>
<name>A0A8C4Q3B1_EPTBU</name>
<accession>A0A8C4Q3B1</accession>
<feature type="compositionally biased region" description="Polar residues" evidence="5">
    <location>
        <begin position="98"/>
        <end position="110"/>
    </location>
</feature>
<keyword evidence="7" id="KW-1185">Reference proteome</keyword>
<comment type="subcellular location">
    <subcellularLocation>
        <location evidence="1">Cytoplasm</location>
    </subcellularLocation>
</comment>